<feature type="signal peptide" evidence="1">
    <location>
        <begin position="1"/>
        <end position="18"/>
    </location>
</feature>
<feature type="chain" id="PRO_5043720761" description="DUF1996 domain-containing protein" evidence="1">
    <location>
        <begin position="19"/>
        <end position="433"/>
    </location>
</feature>
<comment type="caution">
    <text evidence="4">The sequence shown here is derived from an EMBL/GenBank/DDBJ whole genome shotgun (WGS) entry which is preliminary data.</text>
</comment>
<keyword evidence="5" id="KW-1185">Reference proteome</keyword>
<accession>A0AAV9JMZ2</accession>
<dbReference type="Proteomes" id="UP001324427">
    <property type="component" value="Unassembled WGS sequence"/>
</dbReference>
<evidence type="ECO:0000256" key="1">
    <source>
        <dbReference type="SAM" id="SignalP"/>
    </source>
</evidence>
<keyword evidence="1" id="KW-0732">Signal</keyword>
<dbReference type="InterPro" id="IPR018535">
    <property type="entry name" value="DUF1996"/>
</dbReference>
<proteinExistence type="predicted"/>
<dbReference type="InterPro" id="IPR002889">
    <property type="entry name" value="WSC_carb-bd"/>
</dbReference>
<organism evidence="4 5">
    <name type="scientific">Oleoguttula mirabilis</name>
    <dbReference type="NCBI Taxonomy" id="1507867"/>
    <lineage>
        <taxon>Eukaryota</taxon>
        <taxon>Fungi</taxon>
        <taxon>Dikarya</taxon>
        <taxon>Ascomycota</taxon>
        <taxon>Pezizomycotina</taxon>
        <taxon>Dothideomycetes</taxon>
        <taxon>Dothideomycetidae</taxon>
        <taxon>Mycosphaerellales</taxon>
        <taxon>Teratosphaeriaceae</taxon>
        <taxon>Oleoguttula</taxon>
    </lineage>
</organism>
<protein>
    <recommendedName>
        <fullName evidence="6">DUF1996 domain-containing protein</fullName>
    </recommendedName>
</protein>
<evidence type="ECO:0000259" key="2">
    <source>
        <dbReference type="Pfam" id="PF01822"/>
    </source>
</evidence>
<evidence type="ECO:0008006" key="6">
    <source>
        <dbReference type="Google" id="ProtNLM"/>
    </source>
</evidence>
<dbReference type="PANTHER" id="PTHR43662:SF3">
    <property type="entry name" value="DOMAIN PROTEIN, PUTATIVE (AFU_ORTHOLOGUE AFUA_6G11970)-RELATED"/>
    <property type="match status" value="1"/>
</dbReference>
<evidence type="ECO:0000313" key="4">
    <source>
        <dbReference type="EMBL" id="KAK4546917.1"/>
    </source>
</evidence>
<feature type="domain" description="DUF1996" evidence="3">
    <location>
        <begin position="34"/>
        <end position="273"/>
    </location>
</feature>
<evidence type="ECO:0000313" key="5">
    <source>
        <dbReference type="Proteomes" id="UP001324427"/>
    </source>
</evidence>
<dbReference type="EMBL" id="JAVFHQ010000013">
    <property type="protein sequence ID" value="KAK4546917.1"/>
    <property type="molecule type" value="Genomic_DNA"/>
</dbReference>
<dbReference type="Pfam" id="PF09362">
    <property type="entry name" value="DUF1996"/>
    <property type="match status" value="1"/>
</dbReference>
<feature type="domain" description="WSC" evidence="2">
    <location>
        <begin position="369"/>
        <end position="415"/>
    </location>
</feature>
<dbReference type="PANTHER" id="PTHR43662">
    <property type="match status" value="1"/>
</dbReference>
<name>A0AAV9JMZ2_9PEZI</name>
<sequence length="433" mass="47052">MKTAALALVASLSVPASAFWRMPCPGRLVMERIDPIMSPGAVSGHVHTVSGGSGFGFTTDFEQQRASACSSCPVKQDLSAYWTPQLYYMGANQSYFEDVPQAGEGEGVTGGMTVYYEQRGGPNNDALQAFPAGFRMMAGDPFQRNESFAKTAPGLAVSFVCLDYSGTSTQWSAMPNVNCPDGLRAQVYFPSCWDGVHNDTADHKSHMAYPIGAYDDGVCPDSHPVHLISIFYEIIYQTNLFVDRWHSPLHHPFVFAMGDRTGYGFHGDFVNGWDVDALQKAVNTCTDDSGNLSDCPVFDDLFSDEECQACKIPPSVDEQITGNVSSKLPGCNPVTVGPEYAPPPTCDSRPISAPTQYFTNEITPLGWAYQGCANDSVSERTFSGASASSDDMTIETCINYCKGKGYSLAGLEYVRYTYWGPLALPSVVLTLRF</sequence>
<evidence type="ECO:0000259" key="3">
    <source>
        <dbReference type="Pfam" id="PF09362"/>
    </source>
</evidence>
<dbReference type="Pfam" id="PF01822">
    <property type="entry name" value="WSC"/>
    <property type="match status" value="1"/>
</dbReference>
<reference evidence="4 5" key="1">
    <citation type="submission" date="2021-11" db="EMBL/GenBank/DDBJ databases">
        <title>Black yeast isolated from Biological Soil Crust.</title>
        <authorList>
            <person name="Kurbessoian T."/>
        </authorList>
    </citation>
    <scope>NUCLEOTIDE SEQUENCE [LARGE SCALE GENOMIC DNA]</scope>
    <source>
        <strain evidence="4 5">CCFEE 5522</strain>
    </source>
</reference>
<gene>
    <name evidence="4" type="ORF">LTR36_001649</name>
</gene>
<dbReference type="AlphaFoldDB" id="A0AAV9JMZ2"/>